<dbReference type="GO" id="GO:0034605">
    <property type="term" value="P:cellular response to heat"/>
    <property type="evidence" value="ECO:0007669"/>
    <property type="project" value="InterPro"/>
</dbReference>
<dbReference type="GO" id="GO:0043023">
    <property type="term" value="F:ribosomal large subunit binding"/>
    <property type="evidence" value="ECO:0007669"/>
    <property type="project" value="InterPro"/>
</dbReference>
<evidence type="ECO:0000256" key="2">
    <source>
        <dbReference type="ARBA" id="ARBA00022884"/>
    </source>
</evidence>
<dbReference type="Gene3D" id="3.10.290.10">
    <property type="entry name" value="RNA-binding S4 domain"/>
    <property type="match status" value="1"/>
</dbReference>
<dbReference type="GO" id="GO:0003677">
    <property type="term" value="F:DNA binding"/>
    <property type="evidence" value="ECO:0007669"/>
    <property type="project" value="UniProtKB-KW"/>
</dbReference>
<keyword evidence="3" id="KW-0238">DNA-binding</keyword>
<keyword evidence="7" id="KW-1185">Reference proteome</keyword>
<feature type="domain" description="RNA-binding S4" evidence="5">
    <location>
        <begin position="6"/>
        <end position="52"/>
    </location>
</feature>
<dbReference type="PROSITE" id="PS50889">
    <property type="entry name" value="S4"/>
    <property type="match status" value="1"/>
</dbReference>
<evidence type="ECO:0000256" key="4">
    <source>
        <dbReference type="PROSITE-ProRule" id="PRU00182"/>
    </source>
</evidence>
<protein>
    <submittedName>
        <fullName evidence="6">S4 domain protein</fullName>
    </submittedName>
</protein>
<dbReference type="Pfam" id="PF01479">
    <property type="entry name" value="S4"/>
    <property type="match status" value="1"/>
</dbReference>
<keyword evidence="2 4" id="KW-0694">RNA-binding</keyword>
<reference evidence="7" key="1">
    <citation type="submission" date="2011-12" db="EMBL/GenBank/DDBJ databases">
        <title>Complete sequence of Tannerella forsythia ATCC 43037.</title>
        <authorList>
            <person name="Dewhirst F."/>
            <person name="Tanner A."/>
            <person name="Izard J."/>
            <person name="Brinkac L."/>
            <person name="Durkin A.S."/>
            <person name="Hostetler J."/>
            <person name="Shetty J."/>
            <person name="Torralba M."/>
            <person name="Gill S."/>
            <person name="Nelson K."/>
        </authorList>
    </citation>
    <scope>NUCLEOTIDE SEQUENCE [LARGE SCALE GENOMIC DNA]</scope>
    <source>
        <strain evidence="7">ATCC 43037 / JCM 10827 / CCUG 33226 / KCTC 5666 / FDC 338</strain>
    </source>
</reference>
<accession>G8UQC9</accession>
<name>G8UQC9_TANFA</name>
<dbReference type="Proteomes" id="UP000005436">
    <property type="component" value="Chromosome"/>
</dbReference>
<dbReference type="EMBL" id="CP003191">
    <property type="protein sequence ID" value="AEW20160.1"/>
    <property type="molecule type" value="Genomic_DNA"/>
</dbReference>
<dbReference type="PIRSF" id="PIRSF016821">
    <property type="entry name" value="HSP15"/>
    <property type="match status" value="1"/>
</dbReference>
<sequence length="139" mass="16167">MNMDEVRIDKWMWATRIFKTRTIAADACKKNRIAMGGVNVKPSRMIKVGDIIEVRKPPVTFSFKVLRLTENRMGAKSVPEYLENITPPEEYEKLELNRISGFVDRAKGLGRPTKKERRELEQFTSLDITDGFFRNDEEL</sequence>
<gene>
    <name evidence="6" type="ordered locus">BFO_3089</name>
</gene>
<dbReference type="InterPro" id="IPR002942">
    <property type="entry name" value="S4_RNA-bd"/>
</dbReference>
<dbReference type="HOGENOM" id="CLU_101003_2_0_10"/>
<dbReference type="InterPro" id="IPR036986">
    <property type="entry name" value="S4_RNA-bd_sf"/>
</dbReference>
<dbReference type="CDD" id="cd00165">
    <property type="entry name" value="S4"/>
    <property type="match status" value="1"/>
</dbReference>
<comment type="similarity">
    <text evidence="1">Belongs to the HSP15 family.</text>
</comment>
<dbReference type="GO" id="GO:0003727">
    <property type="term" value="F:single-stranded RNA binding"/>
    <property type="evidence" value="ECO:0007669"/>
    <property type="project" value="InterPro"/>
</dbReference>
<organism evidence="6 7">
    <name type="scientific">Tannerella forsythia (strain ATCC 43037 / JCM 10827 / CCUG 21028 A / KCTC 5666 / FDC 338)</name>
    <name type="common">Bacteroides forsythus</name>
    <dbReference type="NCBI Taxonomy" id="203275"/>
    <lineage>
        <taxon>Bacteria</taxon>
        <taxon>Pseudomonadati</taxon>
        <taxon>Bacteroidota</taxon>
        <taxon>Bacteroidia</taxon>
        <taxon>Bacteroidales</taxon>
        <taxon>Tannerellaceae</taxon>
        <taxon>Tannerella</taxon>
    </lineage>
</organism>
<dbReference type="eggNOG" id="COG1188">
    <property type="taxonomic scope" value="Bacteria"/>
</dbReference>
<proteinExistence type="inferred from homology"/>
<evidence type="ECO:0000313" key="6">
    <source>
        <dbReference type="EMBL" id="AEW20160.1"/>
    </source>
</evidence>
<evidence type="ECO:0000313" key="7">
    <source>
        <dbReference type="Proteomes" id="UP000005436"/>
    </source>
</evidence>
<dbReference type="InterPro" id="IPR025708">
    <property type="entry name" value="HSP15"/>
</dbReference>
<dbReference type="SUPFAM" id="SSF55174">
    <property type="entry name" value="Alpha-L RNA-binding motif"/>
    <property type="match status" value="1"/>
</dbReference>
<evidence type="ECO:0000259" key="5">
    <source>
        <dbReference type="Pfam" id="PF01479"/>
    </source>
</evidence>
<dbReference type="PATRIC" id="fig|203275.8.peg.2665"/>
<dbReference type="STRING" id="203275.BFO_3089"/>
<dbReference type="AlphaFoldDB" id="G8UQC9"/>
<evidence type="ECO:0000256" key="1">
    <source>
        <dbReference type="ARBA" id="ARBA00008396"/>
    </source>
</evidence>
<evidence type="ECO:0000256" key="3">
    <source>
        <dbReference type="ARBA" id="ARBA00023125"/>
    </source>
</evidence>
<dbReference type="KEGG" id="tfo:BFO_3089"/>